<keyword evidence="10" id="KW-1185">Reference proteome</keyword>
<dbReference type="InterPro" id="IPR013791">
    <property type="entry name" value="RNA3'-term_phos_cycl_insert"/>
</dbReference>
<dbReference type="InterPro" id="IPR037136">
    <property type="entry name" value="RNA3'_phos_cyclase_dom_sf"/>
</dbReference>
<keyword evidence="3 5" id="KW-0547">Nucleotide-binding</keyword>
<protein>
    <recommendedName>
        <fullName evidence="5 6">RNA 3'-terminal phosphate cyclase</fullName>
        <shortName evidence="5">RNA cyclase</shortName>
        <shortName evidence="5">RNA-3'-phosphate cyclase</shortName>
        <ecNumber evidence="5 6">6.5.1.4</ecNumber>
    </recommendedName>
</protein>
<reference evidence="9 10" key="1">
    <citation type="submission" date="2022-08" db="EMBL/GenBank/DDBJ databases">
        <title>Reclassification of Massilia species as members of the genera Telluria, Duganella, Pseudoduganella, Mokoshia gen. nov. and Zemynaea gen. nov. using orthogonal and non-orthogonal genome-based approaches.</title>
        <authorList>
            <person name="Bowman J.P."/>
        </authorList>
    </citation>
    <scope>NUCLEOTIDE SEQUENCE [LARGE SCALE GENOMIC DNA]</scope>
    <source>
        <strain evidence="9 10">JCM 31606</strain>
    </source>
</reference>
<dbReference type="NCBIfam" id="TIGR03399">
    <property type="entry name" value="RNA_3prim_cycl"/>
    <property type="match status" value="1"/>
</dbReference>
<evidence type="ECO:0000256" key="4">
    <source>
        <dbReference type="ARBA" id="ARBA00024481"/>
    </source>
</evidence>
<keyword evidence="2 5" id="KW-0436">Ligase</keyword>
<gene>
    <name evidence="5 9" type="primary">rtcA</name>
    <name evidence="9" type="ORF">NX778_17320</name>
</gene>
<dbReference type="PANTHER" id="PTHR11096">
    <property type="entry name" value="RNA 3' TERMINAL PHOSPHATE CYCLASE"/>
    <property type="match status" value="1"/>
</dbReference>
<dbReference type="Gene3D" id="3.65.10.20">
    <property type="entry name" value="RNA 3'-terminal phosphate cyclase domain"/>
    <property type="match status" value="1"/>
</dbReference>
<feature type="domain" description="RNA 3'-terminal phosphate cyclase" evidence="7">
    <location>
        <begin position="9"/>
        <end position="324"/>
    </location>
</feature>
<evidence type="ECO:0000313" key="9">
    <source>
        <dbReference type="EMBL" id="MCS0659836.1"/>
    </source>
</evidence>
<dbReference type="InterPro" id="IPR036553">
    <property type="entry name" value="RPTC_insert"/>
</dbReference>
<comment type="subcellular location">
    <subcellularLocation>
        <location evidence="5">Cytoplasm</location>
    </subcellularLocation>
</comment>
<dbReference type="Pfam" id="PF01137">
    <property type="entry name" value="RTC"/>
    <property type="match status" value="1"/>
</dbReference>
<feature type="binding site" evidence="5">
    <location>
        <position position="100"/>
    </location>
    <ligand>
        <name>ATP</name>
        <dbReference type="ChEBI" id="CHEBI:30616"/>
    </ligand>
</feature>
<dbReference type="EMBL" id="JANUGU010000006">
    <property type="protein sequence ID" value="MCS0659836.1"/>
    <property type="molecule type" value="Genomic_DNA"/>
</dbReference>
<dbReference type="HAMAP" id="MF_00200">
    <property type="entry name" value="RTC"/>
    <property type="match status" value="1"/>
</dbReference>
<dbReference type="SUPFAM" id="SSF55205">
    <property type="entry name" value="EPT/RTPC-like"/>
    <property type="match status" value="2"/>
</dbReference>
<accession>A0ABT2D0T4</accession>
<feature type="active site" description="Tele-AMP-histidine intermediate" evidence="5">
    <location>
        <position position="307"/>
    </location>
</feature>
<keyword evidence="5" id="KW-0963">Cytoplasm</keyword>
<evidence type="ECO:0000256" key="1">
    <source>
        <dbReference type="ARBA" id="ARBA00009206"/>
    </source>
</evidence>
<dbReference type="PIRSF" id="PIRSF005378">
    <property type="entry name" value="RNA3'_term_phos_cycl_euk"/>
    <property type="match status" value="1"/>
</dbReference>
<comment type="similarity">
    <text evidence="1 5">Belongs to the RNA 3'-terminal cyclase family. Type 1 subfamily.</text>
</comment>
<dbReference type="SUPFAM" id="SSF52913">
    <property type="entry name" value="RNA 3'-terminal phosphate cyclase, RPTC, insert domain"/>
    <property type="match status" value="1"/>
</dbReference>
<dbReference type="InterPro" id="IPR017770">
    <property type="entry name" value="RNA3'_term_phos_cyc_type_1"/>
</dbReference>
<comment type="function">
    <text evidence="5">Catalyzes the conversion of 3'-phosphate to a 2',3'-cyclic phosphodiester at the end of RNA. The mechanism of action of the enzyme occurs in 3 steps: (A) adenylation of the enzyme by ATP; (B) transfer of adenylate to an RNA-N3'P to produce RNA-N3'PP5'A; (C) and attack of the adjacent 2'-hydroxyl on the 3'-phosphorus in the diester linkage to produce the cyclic end product. The biological role of this enzyme is unknown but it is likely to function in some aspects of cellular RNA processing.</text>
</comment>
<dbReference type="InterPro" id="IPR023797">
    <property type="entry name" value="RNA3'_phos_cyclase_dom"/>
</dbReference>
<evidence type="ECO:0000259" key="8">
    <source>
        <dbReference type="Pfam" id="PF05189"/>
    </source>
</evidence>
<dbReference type="Proteomes" id="UP001204621">
    <property type="component" value="Unassembled WGS sequence"/>
</dbReference>
<dbReference type="NCBIfam" id="NF003246">
    <property type="entry name" value="PRK04204.1-2"/>
    <property type="match status" value="1"/>
</dbReference>
<evidence type="ECO:0000256" key="3">
    <source>
        <dbReference type="ARBA" id="ARBA00022741"/>
    </source>
</evidence>
<dbReference type="Gene3D" id="3.30.360.20">
    <property type="entry name" value="RNA 3'-terminal phosphate cyclase, insert domain"/>
    <property type="match status" value="1"/>
</dbReference>
<comment type="catalytic activity">
    <reaction evidence="4 5">
        <text>a 3'-end 3'-phospho-ribonucleotide-RNA + ATP = a 3'-end 2',3'-cyclophospho-ribonucleotide-RNA + AMP + diphosphate</text>
        <dbReference type="Rhea" id="RHEA:23976"/>
        <dbReference type="Rhea" id="RHEA-COMP:10463"/>
        <dbReference type="Rhea" id="RHEA-COMP:10464"/>
        <dbReference type="ChEBI" id="CHEBI:30616"/>
        <dbReference type="ChEBI" id="CHEBI:33019"/>
        <dbReference type="ChEBI" id="CHEBI:83062"/>
        <dbReference type="ChEBI" id="CHEBI:83064"/>
        <dbReference type="ChEBI" id="CHEBI:456215"/>
        <dbReference type="EC" id="6.5.1.4"/>
    </reaction>
</comment>
<evidence type="ECO:0000256" key="2">
    <source>
        <dbReference type="ARBA" id="ARBA00022598"/>
    </source>
</evidence>
<dbReference type="InterPro" id="IPR013792">
    <property type="entry name" value="RNA3'P_cycl/enolpyr_Trfase_a/b"/>
</dbReference>
<dbReference type="PANTHER" id="PTHR11096:SF0">
    <property type="entry name" value="RNA 3'-TERMINAL PHOSPHATE CYCLASE"/>
    <property type="match status" value="1"/>
</dbReference>
<feature type="domain" description="RNA 3'-terminal phosphate cyclase insert" evidence="8">
    <location>
        <begin position="182"/>
        <end position="273"/>
    </location>
</feature>
<organism evidence="9 10">
    <name type="scientific">Massilia terrae</name>
    <dbReference type="NCBI Taxonomy" id="1811224"/>
    <lineage>
        <taxon>Bacteria</taxon>
        <taxon>Pseudomonadati</taxon>
        <taxon>Pseudomonadota</taxon>
        <taxon>Betaproteobacteria</taxon>
        <taxon>Burkholderiales</taxon>
        <taxon>Oxalobacteraceae</taxon>
        <taxon>Telluria group</taxon>
        <taxon>Massilia</taxon>
    </lineage>
</organism>
<evidence type="ECO:0000313" key="10">
    <source>
        <dbReference type="Proteomes" id="UP001204621"/>
    </source>
</evidence>
<dbReference type="RefSeq" id="WP_258813030.1">
    <property type="nucleotide sequence ID" value="NZ_JANUGU010000006.1"/>
</dbReference>
<feature type="binding site" evidence="5">
    <location>
        <begin position="282"/>
        <end position="286"/>
    </location>
    <ligand>
        <name>ATP</name>
        <dbReference type="ChEBI" id="CHEBI:30616"/>
    </ligand>
</feature>
<dbReference type="EC" id="6.5.1.4" evidence="5 6"/>
<proteinExistence type="inferred from homology"/>
<dbReference type="NCBIfam" id="NF003247">
    <property type="entry name" value="PRK04204.1-3"/>
    <property type="match status" value="1"/>
</dbReference>
<evidence type="ECO:0000259" key="7">
    <source>
        <dbReference type="Pfam" id="PF01137"/>
    </source>
</evidence>
<comment type="caution">
    <text evidence="9">The sequence shown here is derived from an EMBL/GenBank/DDBJ whole genome shotgun (WGS) entry which is preliminary data.</text>
</comment>
<sequence>MIELNGAAGEGGGQILRSALTLSVLTGQAFRIRDIRANRSKPGLMRQHLVAVQAAAEVCGAQAEGAHVGSLQLSFSPGAIRGGDYRFAIGTAGSCTLVLQTLVPALLFADRPSTVRVAGGTHNPMAPPAQFLQRAYARALADMGAAVGFELHRFGFYPAGGGAITAMVQPCGVLRPFEWMARGARVAAYAESFVAGISANVARRELDSVGAAMGWEGSQLRERGLPGEQGPGNALLITLEHEHVTEVFTAIGEKSIPSDAVARAVVKDVRRYLASEGAVGEHLADQLMLPMALAGGGRYTTASISLHARTNAQVIERFLPVRFEFGEQGGVHTCLVEAASAYKPPAQRSAVPVK</sequence>
<name>A0ABT2D0T4_9BURK</name>
<dbReference type="InterPro" id="IPR000228">
    <property type="entry name" value="RNA3'_term_phos_cyc"/>
</dbReference>
<dbReference type="GO" id="GO:0003963">
    <property type="term" value="F:RNA-3'-phosphate cyclase activity"/>
    <property type="evidence" value="ECO:0007669"/>
    <property type="project" value="UniProtKB-EC"/>
</dbReference>
<evidence type="ECO:0000256" key="6">
    <source>
        <dbReference type="NCBIfam" id="TIGR03399"/>
    </source>
</evidence>
<evidence type="ECO:0000256" key="5">
    <source>
        <dbReference type="HAMAP-Rule" id="MF_00200"/>
    </source>
</evidence>
<dbReference type="Pfam" id="PF05189">
    <property type="entry name" value="RTC_insert"/>
    <property type="match status" value="1"/>
</dbReference>
<keyword evidence="5" id="KW-0067">ATP-binding</keyword>